<protein>
    <submittedName>
        <fullName evidence="3">SP-containing membrane protein</fullName>
    </submittedName>
</protein>
<feature type="chain" id="PRO_5043960186" evidence="2">
    <location>
        <begin position="19"/>
        <end position="146"/>
    </location>
</feature>
<dbReference type="KEGG" id="vnx:VNE69_05248"/>
<gene>
    <name evidence="3" type="ORF">VNE69_05248</name>
</gene>
<name>A0AAX4JCJ3_9MICR</name>
<accession>A0AAX4JCJ3</accession>
<dbReference type="AlphaFoldDB" id="A0AAX4JCJ3"/>
<organism evidence="3 4">
    <name type="scientific">Vairimorpha necatrix</name>
    <dbReference type="NCBI Taxonomy" id="6039"/>
    <lineage>
        <taxon>Eukaryota</taxon>
        <taxon>Fungi</taxon>
        <taxon>Fungi incertae sedis</taxon>
        <taxon>Microsporidia</taxon>
        <taxon>Nosematidae</taxon>
        <taxon>Vairimorpha</taxon>
    </lineage>
</organism>
<keyword evidence="1" id="KW-1133">Transmembrane helix</keyword>
<keyword evidence="1" id="KW-0812">Transmembrane</keyword>
<feature type="signal peptide" evidence="2">
    <location>
        <begin position="1"/>
        <end position="18"/>
    </location>
</feature>
<dbReference type="RefSeq" id="XP_065329804.1">
    <property type="nucleotide sequence ID" value="XM_065473732.1"/>
</dbReference>
<proteinExistence type="predicted"/>
<dbReference type="EMBL" id="CP142730">
    <property type="protein sequence ID" value="WUR03659.1"/>
    <property type="molecule type" value="Genomic_DNA"/>
</dbReference>
<keyword evidence="1" id="KW-0472">Membrane</keyword>
<keyword evidence="2" id="KW-0732">Signal</keyword>
<feature type="transmembrane region" description="Helical" evidence="1">
    <location>
        <begin position="119"/>
        <end position="137"/>
    </location>
</feature>
<sequence>MLFILLSVIPFIITRKHAHHASKLRPVVTYDRLNVSNHELKKILRNELVDVLPAISEQFETNFRNRNIDFDNYRDLIFVSKRVRQNGGRKKIEYTVTEKIIPKNNEIEQTKYVNNDITVWYVVSFFFLLGLGFTFLLKYKKINIIK</sequence>
<evidence type="ECO:0000256" key="1">
    <source>
        <dbReference type="SAM" id="Phobius"/>
    </source>
</evidence>
<evidence type="ECO:0000313" key="3">
    <source>
        <dbReference type="EMBL" id="WUR03659.1"/>
    </source>
</evidence>
<dbReference type="Proteomes" id="UP001334084">
    <property type="component" value="Chromosome 5"/>
</dbReference>
<reference evidence="3" key="1">
    <citation type="journal article" date="2024" name="BMC Genomics">
        <title>Functional annotation of a divergent genome using sequence and structure-based similarity.</title>
        <authorList>
            <person name="Svedberg D."/>
            <person name="Winiger R.R."/>
            <person name="Berg A."/>
            <person name="Sharma H."/>
            <person name="Tellgren-Roth C."/>
            <person name="Debrunner-Vossbrinck B.A."/>
            <person name="Vossbrinck C.R."/>
            <person name="Barandun J."/>
        </authorList>
    </citation>
    <scope>NUCLEOTIDE SEQUENCE</scope>
    <source>
        <strain evidence="3">Illinois isolate</strain>
    </source>
</reference>
<evidence type="ECO:0000313" key="4">
    <source>
        <dbReference type="Proteomes" id="UP001334084"/>
    </source>
</evidence>
<keyword evidence="4" id="KW-1185">Reference proteome</keyword>
<dbReference type="GeneID" id="90541472"/>
<evidence type="ECO:0000256" key="2">
    <source>
        <dbReference type="SAM" id="SignalP"/>
    </source>
</evidence>